<gene>
    <name evidence="2" type="ORF">VCS650_LOCUS19197</name>
</gene>
<dbReference type="Proteomes" id="UP000663891">
    <property type="component" value="Unassembled WGS sequence"/>
</dbReference>
<sequence length="737" mass="85472">MASEFAFDCLSITQQHIDNLHEMSKTLPISHMSLIQELSAVLVPYTSGKFQLLSDLLKKKLNIDINAEKLQFIISLIRSDVLPSFSTGLSAKELIVEHSLLNKLPFFTPYQLIPFTDICPICNKKLDRNLAAEQLVKLYLHNHRIVPAVVYTLTCTHSRTDQNKCDNTLIAPNYIQHNNERIFTYKSFNNSTYLYFGGKYTFDRNIFIQFVADWICQSTTFQGFLKSYNLQHIQKYNDNFELDFILFTRITLCFGLINFMFFMGLPEVALPKRCSEQQMDMFFELIEPYVHHLMANFWLQHKVIKSCGTHCSCALIGDGNYNIRRPICVFNPKVVQTPEFNSMNVGCRNSPQYRDIYCEEHQDMEEEVESNSCTTFYSSESFHEQYNQLRNGKKMYYDSLSCKTRKSKPGAYISKTFRTLGVVTWTLNCNIIVSSTELVRSESIKEIINGLCQLVRFSQTGVDENNAAICFVPRNIVYDDGCHLLKAIIDHYGTNIHRNPATTFLFNNCKFSIDRLHYANHRSAWCKENLNPDRNPDLTGINTGACEQTFSWFNKFAKSFSCMRSERCQLIIHLMFHYWNCRHVGLNPYHKDIGRRLLPENTTEEKNDEELFTQTGTQNTYYSESDDSDAHQEQLYELEDVEDDSDSNSSTPILASQTIIPNQSPLYSDDSRTSTNSHLPSDNISKRLSTTQQVLWEKLRNITCIDEFEKQLQSEDEEDDNSIDRRSTRIFNGLLFH</sequence>
<proteinExistence type="predicted"/>
<comment type="caution">
    <text evidence="2">The sequence shown here is derived from an EMBL/GenBank/DDBJ whole genome shotgun (WGS) entry which is preliminary data.</text>
</comment>
<dbReference type="OrthoDB" id="10045452at2759"/>
<name>A0A814MVK7_9BILA</name>
<feature type="compositionally biased region" description="Polar residues" evidence="1">
    <location>
        <begin position="651"/>
        <end position="666"/>
    </location>
</feature>
<evidence type="ECO:0000313" key="3">
    <source>
        <dbReference type="Proteomes" id="UP000663891"/>
    </source>
</evidence>
<dbReference type="AlphaFoldDB" id="A0A814MVK7"/>
<evidence type="ECO:0008006" key="4">
    <source>
        <dbReference type="Google" id="ProtNLM"/>
    </source>
</evidence>
<feature type="compositionally biased region" description="Acidic residues" evidence="1">
    <location>
        <begin position="636"/>
        <end position="646"/>
    </location>
</feature>
<protein>
    <recommendedName>
        <fullName evidence="4">CxC5 like cysteine cluster associated with KDZ domain-containing protein</fullName>
    </recommendedName>
</protein>
<accession>A0A814MVK7</accession>
<feature type="compositionally biased region" description="Polar residues" evidence="1">
    <location>
        <begin position="612"/>
        <end position="623"/>
    </location>
</feature>
<evidence type="ECO:0000256" key="1">
    <source>
        <dbReference type="SAM" id="MobiDB-lite"/>
    </source>
</evidence>
<organism evidence="2 3">
    <name type="scientific">Adineta steineri</name>
    <dbReference type="NCBI Taxonomy" id="433720"/>
    <lineage>
        <taxon>Eukaryota</taxon>
        <taxon>Metazoa</taxon>
        <taxon>Spiralia</taxon>
        <taxon>Gnathifera</taxon>
        <taxon>Rotifera</taxon>
        <taxon>Eurotatoria</taxon>
        <taxon>Bdelloidea</taxon>
        <taxon>Adinetida</taxon>
        <taxon>Adinetidae</taxon>
        <taxon>Adineta</taxon>
    </lineage>
</organism>
<reference evidence="2" key="1">
    <citation type="submission" date="2021-02" db="EMBL/GenBank/DDBJ databases">
        <authorList>
            <person name="Nowell W R."/>
        </authorList>
    </citation>
    <scope>NUCLEOTIDE SEQUENCE</scope>
</reference>
<feature type="compositionally biased region" description="Polar residues" evidence="1">
    <location>
        <begin position="673"/>
        <end position="685"/>
    </location>
</feature>
<dbReference type="EMBL" id="CAJNON010000189">
    <property type="protein sequence ID" value="CAF1084357.1"/>
    <property type="molecule type" value="Genomic_DNA"/>
</dbReference>
<evidence type="ECO:0000313" key="2">
    <source>
        <dbReference type="EMBL" id="CAF1084357.1"/>
    </source>
</evidence>
<feature type="region of interest" description="Disordered" evidence="1">
    <location>
        <begin position="600"/>
        <end position="685"/>
    </location>
</feature>